<dbReference type="PANTHER" id="PTHR33303:SF2">
    <property type="entry name" value="COA-BINDING DOMAIN-CONTAINING PROTEIN"/>
    <property type="match status" value="1"/>
</dbReference>
<protein>
    <submittedName>
        <fullName evidence="3">Acetyl coenzyme A synthetase (ADP forming), alpha domain</fullName>
    </submittedName>
</protein>
<dbReference type="EMBL" id="UGVE01000001">
    <property type="protein sequence ID" value="SUD95717.1"/>
    <property type="molecule type" value="Genomic_DNA"/>
</dbReference>
<dbReference type="AlphaFoldDB" id="A0AAJ4ZHV5"/>
<accession>A0AAJ4ZHV5</accession>
<dbReference type="InterPro" id="IPR036291">
    <property type="entry name" value="NAD(P)-bd_dom_sf"/>
</dbReference>
<dbReference type="SMART" id="SM00881">
    <property type="entry name" value="CoA_binding"/>
    <property type="match status" value="1"/>
</dbReference>
<comment type="caution">
    <text evidence="3">The sequence shown here is derived from an EMBL/GenBank/DDBJ whole genome shotgun (WGS) entry which is preliminary data.</text>
</comment>
<sequence length="165" mass="17670">MQAADHLTALPTMSTQPSYADEQATMRRLLSGKTIAVVGLSPRPTRPSYDVARYLQQAGYRIVPVNPQHAGEDVLGEPCHATLTEAATTLAAAGQRIDLVDIFRRAEQVLPVVQEAVALGVGGIWVQLGIVNDEAIAVARAAGIPAVQDRCTKIEHWRLGIGQRG</sequence>
<proteinExistence type="predicted"/>
<dbReference type="Proteomes" id="UP000255008">
    <property type="component" value="Unassembled WGS sequence"/>
</dbReference>
<evidence type="ECO:0000313" key="3">
    <source>
        <dbReference type="EMBL" id="SUD95717.1"/>
    </source>
</evidence>
<dbReference type="PANTHER" id="PTHR33303">
    <property type="entry name" value="CYTOPLASMIC PROTEIN-RELATED"/>
    <property type="match status" value="1"/>
</dbReference>
<dbReference type="InterPro" id="IPR003781">
    <property type="entry name" value="CoA-bd"/>
</dbReference>
<dbReference type="Gene3D" id="3.40.50.720">
    <property type="entry name" value="NAD(P)-binding Rossmann-like Domain"/>
    <property type="match status" value="1"/>
</dbReference>
<evidence type="ECO:0000259" key="2">
    <source>
        <dbReference type="SMART" id="SM00881"/>
    </source>
</evidence>
<name>A0AAJ4ZHV5_9RALS</name>
<dbReference type="SUPFAM" id="SSF51735">
    <property type="entry name" value="NAD(P)-binding Rossmann-fold domains"/>
    <property type="match status" value="1"/>
</dbReference>
<evidence type="ECO:0000313" key="4">
    <source>
        <dbReference type="Proteomes" id="UP000255008"/>
    </source>
</evidence>
<reference evidence="3 4" key="1">
    <citation type="submission" date="2018-06" db="EMBL/GenBank/DDBJ databases">
        <authorList>
            <consortium name="Pathogen Informatics"/>
            <person name="Doyle S."/>
        </authorList>
    </citation>
    <scope>NUCLEOTIDE SEQUENCE [LARGE SCALE GENOMIC DNA]</scope>
    <source>
        <strain evidence="3 4">NCTC10894</strain>
    </source>
</reference>
<feature type="region of interest" description="Disordered" evidence="1">
    <location>
        <begin position="1"/>
        <end position="20"/>
    </location>
</feature>
<gene>
    <name evidence="3" type="primary">yccU</name>
    <name evidence="3" type="ORF">NCTC10894_00044</name>
</gene>
<evidence type="ECO:0000256" key="1">
    <source>
        <dbReference type="SAM" id="MobiDB-lite"/>
    </source>
</evidence>
<dbReference type="Pfam" id="PF13380">
    <property type="entry name" value="CoA_binding_2"/>
    <property type="match status" value="1"/>
</dbReference>
<feature type="domain" description="CoA-binding" evidence="2">
    <location>
        <begin position="29"/>
        <end position="130"/>
    </location>
</feature>
<organism evidence="3 4">
    <name type="scientific">Ralstonia mannitolilytica</name>
    <dbReference type="NCBI Taxonomy" id="105219"/>
    <lineage>
        <taxon>Bacteria</taxon>
        <taxon>Pseudomonadati</taxon>
        <taxon>Pseudomonadota</taxon>
        <taxon>Betaproteobacteria</taxon>
        <taxon>Burkholderiales</taxon>
        <taxon>Burkholderiaceae</taxon>
        <taxon>Ralstonia</taxon>
    </lineage>
</organism>